<dbReference type="Gene3D" id="3.40.50.1820">
    <property type="entry name" value="alpha/beta hydrolase"/>
    <property type="match status" value="1"/>
</dbReference>
<dbReference type="Pfam" id="PF20434">
    <property type="entry name" value="BD-FAE"/>
    <property type="match status" value="1"/>
</dbReference>
<sequence>MKLTQLFAALCALPLMATAAVSFDAAEANRPAYADIAYVQGSSSGKAHVLDIYLPSKHTKNAPLIVYIHGGGWKVGG</sequence>
<dbReference type="InterPro" id="IPR049492">
    <property type="entry name" value="BD-FAE-like_dom"/>
</dbReference>
<name>A0A5Q3RZY7_9NEIS</name>
<dbReference type="InterPro" id="IPR029058">
    <property type="entry name" value="AB_hydrolase_fold"/>
</dbReference>
<evidence type="ECO:0000313" key="2">
    <source>
        <dbReference type="Proteomes" id="UP000486297"/>
    </source>
</evidence>
<dbReference type="EMBL" id="WJXO01000001">
    <property type="protein sequence ID" value="MRN36993.1"/>
    <property type="molecule type" value="Genomic_DNA"/>
</dbReference>
<dbReference type="SUPFAM" id="SSF53474">
    <property type="entry name" value="alpha/beta-Hydrolases"/>
    <property type="match status" value="1"/>
</dbReference>
<organism evidence="1 2">
    <name type="scientific">Neisseria brasiliensis</name>
    <dbReference type="NCBI Taxonomy" id="2666100"/>
    <lineage>
        <taxon>Bacteria</taxon>
        <taxon>Pseudomonadati</taxon>
        <taxon>Pseudomonadota</taxon>
        <taxon>Betaproteobacteria</taxon>
        <taxon>Neisseriales</taxon>
        <taxon>Neisseriaceae</taxon>
        <taxon>Neisseria</taxon>
    </lineage>
</organism>
<proteinExistence type="predicted"/>
<evidence type="ECO:0000313" key="1">
    <source>
        <dbReference type="EMBL" id="MRN36993.1"/>
    </source>
</evidence>
<reference evidence="1" key="1">
    <citation type="journal article" name="Emerg. Infect. Dis.">
        <title>Two cases of a newly characterized neisseria species.</title>
        <authorList>
            <person name="Mustapha M."/>
            <person name="Lemos A.P.S."/>
            <person name="Harrison L.H."/>
            <person name="Vantyne D."/>
            <person name="Sacchi C.T."/>
        </authorList>
    </citation>
    <scope>NUCLEOTIDE SEQUENCE</scope>
    <source>
        <strain evidence="1">N.95.16</strain>
    </source>
</reference>
<keyword evidence="2" id="KW-1185">Reference proteome</keyword>
<gene>
    <name evidence="1" type="ORF">GJU80_00295</name>
</gene>
<comment type="caution">
    <text evidence="1">The sequence shown here is derived from an EMBL/GenBank/DDBJ whole genome shotgun (WGS) entry which is preliminary data.</text>
</comment>
<protein>
    <submittedName>
        <fullName evidence="1">Uncharacterized protein</fullName>
    </submittedName>
</protein>
<dbReference type="AlphaFoldDB" id="A0A5Q3RZY7"/>
<accession>A0A5Q3RZY7</accession>
<dbReference type="RefSeq" id="WP_095503200.1">
    <property type="nucleotide sequence ID" value="NZ_CP046027.1"/>
</dbReference>
<dbReference type="Proteomes" id="UP000486297">
    <property type="component" value="Unassembled WGS sequence"/>
</dbReference>